<reference evidence="11 12" key="1">
    <citation type="submission" date="2019-11" db="EMBL/GenBank/DDBJ databases">
        <authorList>
            <person name="Zhang J."/>
            <person name="Sun C."/>
        </authorList>
    </citation>
    <scope>NUCLEOTIDE SEQUENCE [LARGE SCALE GENOMIC DNA]</scope>
    <source>
        <strain evidence="12">sp2</strain>
    </source>
</reference>
<proteinExistence type="inferred from homology"/>
<accession>A0A6I6D0J4</accession>
<comment type="similarity">
    <text evidence="2 9">Belongs to the peptidase S26 family.</text>
</comment>
<dbReference type="EC" id="3.4.21.89" evidence="3 8"/>
<dbReference type="Pfam" id="PF10502">
    <property type="entry name" value="Peptidase_S26"/>
    <property type="match status" value="1"/>
</dbReference>
<comment type="subcellular location">
    <subcellularLocation>
        <location evidence="9">Membrane</location>
        <topology evidence="9">Multi-pass membrane protein</topology>
    </subcellularLocation>
</comment>
<gene>
    <name evidence="11" type="primary">lepB</name>
    <name evidence="11" type="ORF">GM160_05680</name>
</gene>
<evidence type="ECO:0000256" key="8">
    <source>
        <dbReference type="RuleBase" id="RU003993"/>
    </source>
</evidence>
<evidence type="ECO:0000256" key="1">
    <source>
        <dbReference type="ARBA" id="ARBA00000677"/>
    </source>
</evidence>
<dbReference type="EMBL" id="CP046415">
    <property type="protein sequence ID" value="QGT78428.1"/>
    <property type="molecule type" value="Genomic_DNA"/>
</dbReference>
<comment type="caution">
    <text evidence="9">Lacks conserved residue(s) required for the propagation of feature annotation.</text>
</comment>
<evidence type="ECO:0000256" key="3">
    <source>
        <dbReference type="ARBA" id="ARBA00013208"/>
    </source>
</evidence>
<comment type="catalytic activity">
    <reaction evidence="1 8">
        <text>Cleavage of hydrophobic, N-terminal signal or leader sequences from secreted and periplasmic proteins.</text>
        <dbReference type="EC" id="3.4.21.89"/>
    </reaction>
</comment>
<feature type="active site" evidence="7">
    <location>
        <position position="144"/>
    </location>
</feature>
<evidence type="ECO:0000313" key="12">
    <source>
        <dbReference type="Proteomes" id="UP000427716"/>
    </source>
</evidence>
<keyword evidence="8" id="KW-0812">Transmembrane</keyword>
<sequence>MDFELLLVVATLVSGLIWLIDRLAFRPRRRARLTNEARALGNEAGIESGQVNDNEPLLVDYAKSFFPILLAVLVIRSFLFEPFRIPSGSMMPTLLVGDFILVNKYSYGLRLPVINTKVVPIGEPARGDVAVFRYPEQPEVDYIKRIIGLPGDTVRVDGQRLWINGDEVDLETTGRYEGDANLKHAGLTQAIETLPEGGPHQILMDTDRRLGSAQWTVPEGHYFVMGDNRNHSNDSRFWGFVPESNLVGKAVMIWLHWNWQDGGFDAGRIGRSIDTVDAD</sequence>
<dbReference type="Gene3D" id="2.10.109.10">
    <property type="entry name" value="Umud Fragment, subunit A"/>
    <property type="match status" value="1"/>
</dbReference>
<keyword evidence="8" id="KW-1133">Transmembrane helix</keyword>
<dbReference type="PROSITE" id="PS00501">
    <property type="entry name" value="SPASE_I_1"/>
    <property type="match status" value="1"/>
</dbReference>
<dbReference type="InterPro" id="IPR000223">
    <property type="entry name" value="Pept_S26A_signal_pept_1"/>
</dbReference>
<evidence type="ECO:0000256" key="6">
    <source>
        <dbReference type="ARBA" id="ARBA00022801"/>
    </source>
</evidence>
<dbReference type="InterPro" id="IPR019533">
    <property type="entry name" value="Peptidase_S26"/>
</dbReference>
<evidence type="ECO:0000259" key="10">
    <source>
        <dbReference type="Pfam" id="PF10502"/>
    </source>
</evidence>
<dbReference type="PRINTS" id="PR00727">
    <property type="entry name" value="LEADERPTASE"/>
</dbReference>
<keyword evidence="5 8" id="KW-0645">Protease</keyword>
<dbReference type="PROSITE" id="PS00761">
    <property type="entry name" value="SPASE_I_3"/>
    <property type="match status" value="1"/>
</dbReference>
<dbReference type="GO" id="GO:0004252">
    <property type="term" value="F:serine-type endopeptidase activity"/>
    <property type="evidence" value="ECO:0007669"/>
    <property type="project" value="InterPro"/>
</dbReference>
<dbReference type="KEGG" id="ghl:GM160_05680"/>
<dbReference type="GO" id="GO:0006465">
    <property type="term" value="P:signal peptide processing"/>
    <property type="evidence" value="ECO:0007669"/>
    <property type="project" value="InterPro"/>
</dbReference>
<keyword evidence="8" id="KW-0472">Membrane</keyword>
<keyword evidence="6 8" id="KW-0378">Hydrolase</keyword>
<dbReference type="RefSeq" id="WP_156573833.1">
    <property type="nucleotide sequence ID" value="NZ_CP046415.1"/>
</dbReference>
<feature type="transmembrane region" description="Helical" evidence="8">
    <location>
        <begin position="6"/>
        <end position="25"/>
    </location>
</feature>
<keyword evidence="12" id="KW-1185">Reference proteome</keyword>
<protein>
    <recommendedName>
        <fullName evidence="4 8">Signal peptidase I</fullName>
        <ecNumber evidence="3 8">3.4.21.89</ecNumber>
    </recommendedName>
</protein>
<dbReference type="InterPro" id="IPR036286">
    <property type="entry name" value="LexA/Signal_pep-like_sf"/>
</dbReference>
<dbReference type="NCBIfam" id="TIGR02227">
    <property type="entry name" value="sigpep_I_bact"/>
    <property type="match status" value="1"/>
</dbReference>
<feature type="domain" description="Peptidase S26" evidence="10">
    <location>
        <begin position="59"/>
        <end position="254"/>
    </location>
</feature>
<dbReference type="PANTHER" id="PTHR43390">
    <property type="entry name" value="SIGNAL PEPTIDASE I"/>
    <property type="match status" value="1"/>
</dbReference>
<dbReference type="CDD" id="cd06530">
    <property type="entry name" value="S26_SPase_I"/>
    <property type="match status" value="1"/>
</dbReference>
<dbReference type="PANTHER" id="PTHR43390:SF1">
    <property type="entry name" value="CHLOROPLAST PROCESSING PEPTIDASE"/>
    <property type="match status" value="1"/>
</dbReference>
<evidence type="ECO:0000256" key="5">
    <source>
        <dbReference type="ARBA" id="ARBA00022670"/>
    </source>
</evidence>
<dbReference type="InterPro" id="IPR019758">
    <property type="entry name" value="Pept_S26A_signal_pept_1_CS"/>
</dbReference>
<organism evidence="11 12">
    <name type="scientific">Guyparkeria halophila</name>
    <dbReference type="NCBI Taxonomy" id="47960"/>
    <lineage>
        <taxon>Bacteria</taxon>
        <taxon>Pseudomonadati</taxon>
        <taxon>Pseudomonadota</taxon>
        <taxon>Gammaproteobacteria</taxon>
        <taxon>Chromatiales</taxon>
        <taxon>Thioalkalibacteraceae</taxon>
        <taxon>Guyparkeria</taxon>
    </lineage>
</organism>
<dbReference type="InterPro" id="IPR019757">
    <property type="entry name" value="Pept_S26A_signal_pept_1_Lys-AS"/>
</dbReference>
<dbReference type="GO" id="GO:0009003">
    <property type="term" value="F:signal peptidase activity"/>
    <property type="evidence" value="ECO:0007669"/>
    <property type="project" value="UniProtKB-EC"/>
</dbReference>
<evidence type="ECO:0000256" key="4">
    <source>
        <dbReference type="ARBA" id="ARBA00019232"/>
    </source>
</evidence>
<dbReference type="GO" id="GO:0016020">
    <property type="term" value="C:membrane"/>
    <property type="evidence" value="ECO:0007669"/>
    <property type="project" value="UniProtKB-SubCell"/>
</dbReference>
<feature type="active site" evidence="7">
    <location>
        <position position="89"/>
    </location>
</feature>
<evidence type="ECO:0000256" key="2">
    <source>
        <dbReference type="ARBA" id="ARBA00009370"/>
    </source>
</evidence>
<evidence type="ECO:0000313" key="11">
    <source>
        <dbReference type="EMBL" id="QGT78428.1"/>
    </source>
</evidence>
<dbReference type="Proteomes" id="UP000427716">
    <property type="component" value="Chromosome"/>
</dbReference>
<name>A0A6I6D0J4_9GAMM</name>
<dbReference type="PROSITE" id="PS00760">
    <property type="entry name" value="SPASE_I_2"/>
    <property type="match status" value="1"/>
</dbReference>
<evidence type="ECO:0000256" key="9">
    <source>
        <dbReference type="RuleBase" id="RU362042"/>
    </source>
</evidence>
<dbReference type="InterPro" id="IPR019756">
    <property type="entry name" value="Pept_S26A_signal_pept_1_Ser-AS"/>
</dbReference>
<evidence type="ECO:0000256" key="7">
    <source>
        <dbReference type="PIRSR" id="PIRSR600223-1"/>
    </source>
</evidence>
<dbReference type="SUPFAM" id="SSF51306">
    <property type="entry name" value="LexA/Signal peptidase"/>
    <property type="match status" value="1"/>
</dbReference>
<dbReference type="AlphaFoldDB" id="A0A6I6D0J4"/>